<dbReference type="EMBL" id="MU274904">
    <property type="protein sequence ID" value="KAI0091991.1"/>
    <property type="molecule type" value="Genomic_DNA"/>
</dbReference>
<comment type="caution">
    <text evidence="1">The sequence shown here is derived from an EMBL/GenBank/DDBJ whole genome shotgun (WGS) entry which is preliminary data.</text>
</comment>
<evidence type="ECO:0000313" key="2">
    <source>
        <dbReference type="Proteomes" id="UP001055072"/>
    </source>
</evidence>
<gene>
    <name evidence="1" type="ORF">BDY19DRAFT_884627</name>
</gene>
<proteinExistence type="predicted"/>
<accession>A0ACB8UCU0</accession>
<reference evidence="1" key="1">
    <citation type="journal article" date="2021" name="Environ. Microbiol.">
        <title>Gene family expansions and transcriptome signatures uncover fungal adaptations to wood decay.</title>
        <authorList>
            <person name="Hage H."/>
            <person name="Miyauchi S."/>
            <person name="Viragh M."/>
            <person name="Drula E."/>
            <person name="Min B."/>
            <person name="Chaduli D."/>
            <person name="Navarro D."/>
            <person name="Favel A."/>
            <person name="Norest M."/>
            <person name="Lesage-Meessen L."/>
            <person name="Balint B."/>
            <person name="Merenyi Z."/>
            <person name="de Eugenio L."/>
            <person name="Morin E."/>
            <person name="Martinez A.T."/>
            <person name="Baldrian P."/>
            <person name="Stursova M."/>
            <person name="Martinez M.J."/>
            <person name="Novotny C."/>
            <person name="Magnuson J.K."/>
            <person name="Spatafora J.W."/>
            <person name="Maurice S."/>
            <person name="Pangilinan J."/>
            <person name="Andreopoulos W."/>
            <person name="LaButti K."/>
            <person name="Hundley H."/>
            <person name="Na H."/>
            <person name="Kuo A."/>
            <person name="Barry K."/>
            <person name="Lipzen A."/>
            <person name="Henrissat B."/>
            <person name="Riley R."/>
            <person name="Ahrendt S."/>
            <person name="Nagy L.G."/>
            <person name="Grigoriev I.V."/>
            <person name="Martin F."/>
            <person name="Rosso M.N."/>
        </authorList>
    </citation>
    <scope>NUCLEOTIDE SEQUENCE</scope>
    <source>
        <strain evidence="1">CBS 384.51</strain>
    </source>
</reference>
<dbReference type="Proteomes" id="UP001055072">
    <property type="component" value="Unassembled WGS sequence"/>
</dbReference>
<keyword evidence="2" id="KW-1185">Reference proteome</keyword>
<organism evidence="1 2">
    <name type="scientific">Irpex rosettiformis</name>
    <dbReference type="NCBI Taxonomy" id="378272"/>
    <lineage>
        <taxon>Eukaryota</taxon>
        <taxon>Fungi</taxon>
        <taxon>Dikarya</taxon>
        <taxon>Basidiomycota</taxon>
        <taxon>Agaricomycotina</taxon>
        <taxon>Agaricomycetes</taxon>
        <taxon>Polyporales</taxon>
        <taxon>Irpicaceae</taxon>
        <taxon>Irpex</taxon>
    </lineage>
</organism>
<sequence length="436" mass="48741">MSRRQPQLYSESHLPPGEFEEEQLISGTGEGDEIMEDAHGEEEEGYSSSTPTSTLTWISWFCSLPGHEYYCEVTEDFIEDDFNLTGLNSMVPFWKEAMEMVLDVEPDEETNKIPDVSIVEASAELLYGLVHQRYILTRMGLQAMVEKYEQGIFGACPRVFCNGTHVVPCGRTDIPGHDTVKLYCPNCSDIYTPPSSRFQGVDGAFFGTTFPHLFFQSYRELAPAPFWKPTSGHSSSPTSSRSVSPEAEVPDENGQPGQPKRVKPPPFVNPNPNGGQKRPAGRVYQPKIYGFRVSEQAKSGPRMLWMRLRPQDPEELDMVDWRGRFYDDEDDEYDHEDGAEEDRPMEDFDPDGHDDDDEEEEEEEEEEAHGGYPPQGRTRADFRPPSQSPPSSAPPRTPRDSPVVQAALGSKLTVRGAEGKGKAPGILRPIPATAAT</sequence>
<protein>
    <submittedName>
        <fullName evidence="1">Casein kinase II regulatory subunit-domain-containing protein</fullName>
    </submittedName>
</protein>
<name>A0ACB8UCU0_9APHY</name>
<evidence type="ECO:0000313" key="1">
    <source>
        <dbReference type="EMBL" id="KAI0091991.1"/>
    </source>
</evidence>